<gene>
    <name evidence="1" type="ORF">EU557_05375</name>
</gene>
<organism evidence="1 2">
    <name type="scientific">Hymenobacter wooponensis</name>
    <dbReference type="NCBI Taxonomy" id="1525360"/>
    <lineage>
        <taxon>Bacteria</taxon>
        <taxon>Pseudomonadati</taxon>
        <taxon>Bacteroidota</taxon>
        <taxon>Cytophagia</taxon>
        <taxon>Cytophagales</taxon>
        <taxon>Hymenobacteraceae</taxon>
        <taxon>Hymenobacter</taxon>
    </lineage>
</organism>
<dbReference type="AlphaFoldDB" id="A0A4Z0MUR9"/>
<keyword evidence="2" id="KW-1185">Reference proteome</keyword>
<dbReference type="Proteomes" id="UP000298284">
    <property type="component" value="Unassembled WGS sequence"/>
</dbReference>
<sequence length="149" mass="16829">MPTENHAFLLFRFDTDTTAGGRGFRKQEVQTAYAVVYANSDLTQPLDTFRQALPGTRPSPSGQILTIYPMPPNSLQLYLGKVVGGQTPWPGYRIVVPASQRTFEVRNTELEFKERNDRCDGVYLKQIRFTLNGQLLELPPVHECVVLSK</sequence>
<comment type="caution">
    <text evidence="1">The sequence shown here is derived from an EMBL/GenBank/DDBJ whole genome shotgun (WGS) entry which is preliminary data.</text>
</comment>
<dbReference type="EMBL" id="SRKZ01000001">
    <property type="protein sequence ID" value="TGD83210.1"/>
    <property type="molecule type" value="Genomic_DNA"/>
</dbReference>
<evidence type="ECO:0000313" key="1">
    <source>
        <dbReference type="EMBL" id="TGD83210.1"/>
    </source>
</evidence>
<protein>
    <submittedName>
        <fullName evidence="1">Uncharacterized protein</fullName>
    </submittedName>
</protein>
<proteinExistence type="predicted"/>
<name>A0A4Z0MUR9_9BACT</name>
<reference evidence="1 2" key="1">
    <citation type="submission" date="2019-04" db="EMBL/GenBank/DDBJ databases">
        <authorList>
            <person name="Feng G."/>
            <person name="Zhang J."/>
            <person name="Zhu H."/>
        </authorList>
    </citation>
    <scope>NUCLEOTIDE SEQUENCE [LARGE SCALE GENOMIC DNA]</scope>
    <source>
        <strain evidence="1 2">JCM 19491</strain>
    </source>
</reference>
<accession>A0A4Z0MUR9</accession>
<evidence type="ECO:0000313" key="2">
    <source>
        <dbReference type="Proteomes" id="UP000298284"/>
    </source>
</evidence>